<organism evidence="1 2">
    <name type="scientific">Sphaerosporella brunnea</name>
    <dbReference type="NCBI Taxonomy" id="1250544"/>
    <lineage>
        <taxon>Eukaryota</taxon>
        <taxon>Fungi</taxon>
        <taxon>Dikarya</taxon>
        <taxon>Ascomycota</taxon>
        <taxon>Pezizomycotina</taxon>
        <taxon>Pezizomycetes</taxon>
        <taxon>Pezizales</taxon>
        <taxon>Pyronemataceae</taxon>
        <taxon>Sphaerosporella</taxon>
    </lineage>
</organism>
<accession>A0A5J5F6Q3</accession>
<reference evidence="1 2" key="1">
    <citation type="submission" date="2019-09" db="EMBL/GenBank/DDBJ databases">
        <title>Draft genome of the ectomycorrhizal ascomycete Sphaerosporella brunnea.</title>
        <authorList>
            <consortium name="DOE Joint Genome Institute"/>
            <person name="Benucci G.M."/>
            <person name="Marozzi G."/>
            <person name="Antonielli L."/>
            <person name="Sanchez S."/>
            <person name="Marco P."/>
            <person name="Wang X."/>
            <person name="Falini L.B."/>
            <person name="Barry K."/>
            <person name="Haridas S."/>
            <person name="Lipzen A."/>
            <person name="Labutti K."/>
            <person name="Grigoriev I.V."/>
            <person name="Murat C."/>
            <person name="Martin F."/>
            <person name="Albertini E."/>
            <person name="Donnini D."/>
            <person name="Bonito G."/>
        </authorList>
    </citation>
    <scope>NUCLEOTIDE SEQUENCE [LARGE SCALE GENOMIC DNA]</scope>
    <source>
        <strain evidence="1 2">Sb_GMNB300</strain>
    </source>
</reference>
<evidence type="ECO:0000313" key="2">
    <source>
        <dbReference type="Proteomes" id="UP000326924"/>
    </source>
</evidence>
<protein>
    <recommendedName>
        <fullName evidence="3">VWFA domain-containing protein</fullName>
    </recommendedName>
</protein>
<dbReference type="OrthoDB" id="2142040at2759"/>
<dbReference type="PANTHER" id="PTHR34706:SF1">
    <property type="entry name" value="VWFA DOMAIN-CONTAINING PROTEIN"/>
    <property type="match status" value="1"/>
</dbReference>
<dbReference type="AlphaFoldDB" id="A0A5J5F6Q3"/>
<dbReference type="InParanoid" id="A0A5J5F6Q3"/>
<proteinExistence type="predicted"/>
<name>A0A5J5F6Q3_9PEZI</name>
<dbReference type="PANTHER" id="PTHR34706">
    <property type="entry name" value="SLR1338 PROTEIN"/>
    <property type="match status" value="1"/>
</dbReference>
<dbReference type="Proteomes" id="UP000326924">
    <property type="component" value="Unassembled WGS sequence"/>
</dbReference>
<dbReference type="EMBL" id="VXIS01000025">
    <property type="protein sequence ID" value="KAA8912325.1"/>
    <property type="molecule type" value="Genomic_DNA"/>
</dbReference>
<gene>
    <name evidence="1" type="ORF">FN846DRAFT_773380</name>
</gene>
<evidence type="ECO:0000313" key="1">
    <source>
        <dbReference type="EMBL" id="KAA8912325.1"/>
    </source>
</evidence>
<sequence length="241" mass="27058">MFIDDTRPELRGETRPGLKKLFFQDGITDEMVDAAVKMGNALCALGCGKEIATDLTLLTLYDVVLLIADDSGSMKTEEGGKRIETLKIALKFVAAVIKLARNEGIKAIRFLNSKKVWTDVQRKTHKIIEDHPFRHWSRIGTELKNKIINKHVFGSEMKRPLLVITITDGDAEGESKNLLVSVIHECIEKLRDLHKEKTEHGADAIGFQFAKVGNDQGAERLLKRLDDDLKVGDYVDCFPSR</sequence>
<keyword evidence="2" id="KW-1185">Reference proteome</keyword>
<comment type="caution">
    <text evidence="1">The sequence shown here is derived from an EMBL/GenBank/DDBJ whole genome shotgun (WGS) entry which is preliminary data.</text>
</comment>
<evidence type="ECO:0008006" key="3">
    <source>
        <dbReference type="Google" id="ProtNLM"/>
    </source>
</evidence>